<dbReference type="KEGG" id="afx:JZ786_20890"/>
<evidence type="ECO:0000256" key="2">
    <source>
        <dbReference type="ARBA" id="ARBA00022741"/>
    </source>
</evidence>
<dbReference type="Pfam" id="PF15632">
    <property type="entry name" value="ATPgrasp_Ter"/>
    <property type="match status" value="1"/>
</dbReference>
<feature type="domain" description="ATP-grasp" evidence="5">
    <location>
        <begin position="124"/>
        <end position="324"/>
    </location>
</feature>
<dbReference type="PANTHER" id="PTHR43585">
    <property type="entry name" value="FUMIPYRROLE BIOSYNTHESIS PROTEIN C"/>
    <property type="match status" value="1"/>
</dbReference>
<dbReference type="Proteomes" id="UP000663505">
    <property type="component" value="Chromosome"/>
</dbReference>
<keyword evidence="1" id="KW-0436">Ligase</keyword>
<keyword evidence="3 4" id="KW-0067">ATP-binding</keyword>
<dbReference type="Pfam" id="PF21360">
    <property type="entry name" value="PylC-like_N"/>
    <property type="match status" value="1"/>
</dbReference>
<dbReference type="SUPFAM" id="SSF56059">
    <property type="entry name" value="Glutathione synthetase ATP-binding domain-like"/>
    <property type="match status" value="1"/>
</dbReference>
<dbReference type="InterPro" id="IPR052032">
    <property type="entry name" value="ATP-dep_AA_Ligase"/>
</dbReference>
<evidence type="ECO:0000313" key="6">
    <source>
        <dbReference type="EMBL" id="QSO46861.1"/>
    </source>
</evidence>
<dbReference type="Gene3D" id="3.30.1490.20">
    <property type="entry name" value="ATP-grasp fold, A domain"/>
    <property type="match status" value="1"/>
</dbReference>
<dbReference type="GO" id="GO:0005524">
    <property type="term" value="F:ATP binding"/>
    <property type="evidence" value="ECO:0007669"/>
    <property type="project" value="UniProtKB-UniRule"/>
</dbReference>
<gene>
    <name evidence="6" type="ORF">JZ786_20890</name>
</gene>
<dbReference type="RefSeq" id="WP_206656222.1">
    <property type="nucleotide sequence ID" value="NZ_CP071182.1"/>
</dbReference>
<keyword evidence="7" id="KW-1185">Reference proteome</keyword>
<reference evidence="6 7" key="1">
    <citation type="submission" date="2021-02" db="EMBL/GenBank/DDBJ databases">
        <title>Alicyclobacillus curvatus sp. nov. and Alicyclobacillus mengziensis sp. nov., two acidophilic bacteria isolated from acid mine drainage.</title>
        <authorList>
            <person name="Huang Y."/>
        </authorList>
    </citation>
    <scope>NUCLEOTIDE SEQUENCE [LARGE SCALE GENOMIC DNA]</scope>
    <source>
        <strain evidence="6 7">S30H14</strain>
    </source>
</reference>
<dbReference type="InterPro" id="IPR048764">
    <property type="entry name" value="PylC_N"/>
</dbReference>
<name>A0A9X7Z6X9_9BACL</name>
<keyword evidence="2 4" id="KW-0547">Nucleotide-binding</keyword>
<dbReference type="Gene3D" id="3.30.470.20">
    <property type="entry name" value="ATP-grasp fold, B domain"/>
    <property type="match status" value="1"/>
</dbReference>
<evidence type="ECO:0000256" key="4">
    <source>
        <dbReference type="PROSITE-ProRule" id="PRU00409"/>
    </source>
</evidence>
<sequence length="359" mass="39431">MLFRSSLNVLVTGVGSPAALGVIRSLRRVPDCRFHITGVDVNPNAIGAVWCDDFCVVPRPDEPAFPEIITKLCRAHSIDVILSLVTKELEVLAALQPTLACFGTHLALSTRESLRAANHKGALLHLLRQRGVEVPEFSTVKSASELQEAVNVLSHGGKPVCCKPIYGDGSRGFHIIATRPDEARRLFEEKPDSTYISKSELLRIAQEANRIPELIVMEYLPGDEYSVDALAKHGETIVAIPRLREQIVSGITTKGVIVNHRDVTAYVKHVVAALGLHGNVGVQVRRNAEGNVRILEVNPRLQGTTVHCTAAGVNLPWLGVKLALLESISEEELQVHYGTRMMRHWSEVFFADEGKPYTL</sequence>
<dbReference type="InterPro" id="IPR011761">
    <property type="entry name" value="ATP-grasp"/>
</dbReference>
<dbReference type="AlphaFoldDB" id="A0A9X7Z6X9"/>
<proteinExistence type="predicted"/>
<evidence type="ECO:0000259" key="5">
    <source>
        <dbReference type="PROSITE" id="PS50975"/>
    </source>
</evidence>
<organism evidence="6 7">
    <name type="scientific">Alicyclobacillus mengziensis</name>
    <dbReference type="NCBI Taxonomy" id="2931921"/>
    <lineage>
        <taxon>Bacteria</taxon>
        <taxon>Bacillati</taxon>
        <taxon>Bacillota</taxon>
        <taxon>Bacilli</taxon>
        <taxon>Bacillales</taxon>
        <taxon>Alicyclobacillaceae</taxon>
        <taxon>Alicyclobacillus</taxon>
    </lineage>
</organism>
<evidence type="ECO:0000313" key="7">
    <source>
        <dbReference type="Proteomes" id="UP000663505"/>
    </source>
</evidence>
<dbReference type="Gene3D" id="3.40.50.20">
    <property type="match status" value="1"/>
</dbReference>
<dbReference type="GO" id="GO:0016874">
    <property type="term" value="F:ligase activity"/>
    <property type="evidence" value="ECO:0007669"/>
    <property type="project" value="UniProtKB-KW"/>
</dbReference>
<dbReference type="PROSITE" id="PS50975">
    <property type="entry name" value="ATP_GRASP"/>
    <property type="match status" value="1"/>
</dbReference>
<evidence type="ECO:0000256" key="3">
    <source>
        <dbReference type="ARBA" id="ARBA00022840"/>
    </source>
</evidence>
<protein>
    <submittedName>
        <fullName evidence="6">ATP-grasp domain-containing protein</fullName>
    </submittedName>
</protein>
<evidence type="ECO:0000256" key="1">
    <source>
        <dbReference type="ARBA" id="ARBA00022598"/>
    </source>
</evidence>
<dbReference type="InterPro" id="IPR005479">
    <property type="entry name" value="CPAse_ATP-bd"/>
</dbReference>
<dbReference type="EMBL" id="CP071182">
    <property type="protein sequence ID" value="QSO46861.1"/>
    <property type="molecule type" value="Genomic_DNA"/>
</dbReference>
<dbReference type="PANTHER" id="PTHR43585:SF2">
    <property type="entry name" value="ATP-GRASP ENZYME FSQD"/>
    <property type="match status" value="1"/>
</dbReference>
<dbReference type="GO" id="GO:0046872">
    <property type="term" value="F:metal ion binding"/>
    <property type="evidence" value="ECO:0007669"/>
    <property type="project" value="InterPro"/>
</dbReference>
<dbReference type="PROSITE" id="PS00867">
    <property type="entry name" value="CPSASE_2"/>
    <property type="match status" value="1"/>
</dbReference>
<dbReference type="InterPro" id="IPR013815">
    <property type="entry name" value="ATP_grasp_subdomain_1"/>
</dbReference>
<accession>A0A9X7Z6X9</accession>